<feature type="transmembrane region" description="Helical" evidence="9">
    <location>
        <begin position="20"/>
        <end position="42"/>
    </location>
</feature>
<evidence type="ECO:0000256" key="9">
    <source>
        <dbReference type="SAM" id="Phobius"/>
    </source>
</evidence>
<keyword evidence="7 9" id="KW-0472">Membrane</keyword>
<feature type="domain" description="Tripartite ATP-independent periplasmic transporters DctQ component" evidence="10">
    <location>
        <begin position="31"/>
        <end position="159"/>
    </location>
</feature>
<dbReference type="InterPro" id="IPR055348">
    <property type="entry name" value="DctQ"/>
</dbReference>
<accession>A0A285U7M7</accession>
<evidence type="ECO:0000256" key="3">
    <source>
        <dbReference type="ARBA" id="ARBA00022475"/>
    </source>
</evidence>
<gene>
    <name evidence="11" type="ORF">SAMN05877842_103368</name>
</gene>
<comment type="similarity">
    <text evidence="8">Belongs to the TRAP transporter small permease family.</text>
</comment>
<evidence type="ECO:0000313" key="12">
    <source>
        <dbReference type="Proteomes" id="UP000219252"/>
    </source>
</evidence>
<evidence type="ECO:0000256" key="1">
    <source>
        <dbReference type="ARBA" id="ARBA00004429"/>
    </source>
</evidence>
<protein>
    <submittedName>
        <fullName evidence="11">TRAP-type mannitol/chloroaromatic compound transport system permease small subunit</fullName>
    </submittedName>
</protein>
<evidence type="ECO:0000256" key="2">
    <source>
        <dbReference type="ARBA" id="ARBA00022448"/>
    </source>
</evidence>
<keyword evidence="12" id="KW-1185">Reference proteome</keyword>
<keyword evidence="4" id="KW-0997">Cell inner membrane</keyword>
<keyword evidence="6 9" id="KW-1133">Transmembrane helix</keyword>
<organism evidence="11 12">
    <name type="scientific">Ureibacillus acetophenoni</name>
    <dbReference type="NCBI Taxonomy" id="614649"/>
    <lineage>
        <taxon>Bacteria</taxon>
        <taxon>Bacillati</taxon>
        <taxon>Bacillota</taxon>
        <taxon>Bacilli</taxon>
        <taxon>Bacillales</taxon>
        <taxon>Caryophanaceae</taxon>
        <taxon>Ureibacillus</taxon>
    </lineage>
</organism>
<evidence type="ECO:0000313" key="11">
    <source>
        <dbReference type="EMBL" id="SOC37842.1"/>
    </source>
</evidence>
<dbReference type="InterPro" id="IPR007387">
    <property type="entry name" value="TRAP_DctQ"/>
</dbReference>
<evidence type="ECO:0000259" key="10">
    <source>
        <dbReference type="Pfam" id="PF04290"/>
    </source>
</evidence>
<evidence type="ECO:0000256" key="6">
    <source>
        <dbReference type="ARBA" id="ARBA00022989"/>
    </source>
</evidence>
<dbReference type="RefSeq" id="WP_097148985.1">
    <property type="nucleotide sequence ID" value="NZ_OBQC01000003.1"/>
</dbReference>
<feature type="transmembrane region" description="Helical" evidence="9">
    <location>
        <begin position="90"/>
        <end position="109"/>
    </location>
</feature>
<keyword evidence="3" id="KW-1003">Cell membrane</keyword>
<name>A0A285U7M7_9BACL</name>
<sequence>MKGIGIFIKGIDRILNFSGIIAGIAILLISFFVTWGVLARLLHIDASWVVPITVYMFVASSYLAASYAMKNLEHIRVDILIQQLPIIVRKILDTLLMIVSLLFFTYVTLRSFDMFHNSFVRKTTDLSLLQIQVWIPQLFVVIGFIFLCLSIIRHILMTWTMDGYGMSGVHEEN</sequence>
<dbReference type="GO" id="GO:0005886">
    <property type="term" value="C:plasma membrane"/>
    <property type="evidence" value="ECO:0007669"/>
    <property type="project" value="UniProtKB-SubCell"/>
</dbReference>
<feature type="transmembrane region" description="Helical" evidence="9">
    <location>
        <begin position="48"/>
        <end position="69"/>
    </location>
</feature>
<dbReference type="EMBL" id="OBQC01000003">
    <property type="protein sequence ID" value="SOC37842.1"/>
    <property type="molecule type" value="Genomic_DNA"/>
</dbReference>
<keyword evidence="5 9" id="KW-0812">Transmembrane</keyword>
<dbReference type="Pfam" id="PF04290">
    <property type="entry name" value="DctQ"/>
    <property type="match status" value="1"/>
</dbReference>
<evidence type="ECO:0000256" key="5">
    <source>
        <dbReference type="ARBA" id="ARBA00022692"/>
    </source>
</evidence>
<evidence type="ECO:0000256" key="4">
    <source>
        <dbReference type="ARBA" id="ARBA00022519"/>
    </source>
</evidence>
<dbReference type="OrthoDB" id="2972239at2"/>
<evidence type="ECO:0000256" key="8">
    <source>
        <dbReference type="ARBA" id="ARBA00038436"/>
    </source>
</evidence>
<comment type="subcellular location">
    <subcellularLocation>
        <location evidence="1">Cell inner membrane</location>
        <topology evidence="1">Multi-pass membrane protein</topology>
    </subcellularLocation>
</comment>
<dbReference type="AlphaFoldDB" id="A0A285U7M7"/>
<evidence type="ECO:0000256" key="7">
    <source>
        <dbReference type="ARBA" id="ARBA00023136"/>
    </source>
</evidence>
<proteinExistence type="inferred from homology"/>
<feature type="transmembrane region" description="Helical" evidence="9">
    <location>
        <begin position="129"/>
        <end position="152"/>
    </location>
</feature>
<keyword evidence="2" id="KW-0813">Transport</keyword>
<reference evidence="12" key="1">
    <citation type="submission" date="2017-08" db="EMBL/GenBank/DDBJ databases">
        <authorList>
            <person name="Varghese N."/>
            <person name="Submissions S."/>
        </authorList>
    </citation>
    <scope>NUCLEOTIDE SEQUENCE [LARGE SCALE GENOMIC DNA]</scope>
    <source>
        <strain evidence="12">JC23</strain>
    </source>
</reference>
<dbReference type="PANTHER" id="PTHR35011">
    <property type="entry name" value="2,3-DIKETO-L-GULONATE TRAP TRANSPORTER SMALL PERMEASE PROTEIN YIAM"/>
    <property type="match status" value="1"/>
</dbReference>
<dbReference type="Proteomes" id="UP000219252">
    <property type="component" value="Unassembled WGS sequence"/>
</dbReference>